<evidence type="ECO:0000313" key="2">
    <source>
        <dbReference type="Proteomes" id="UP000641454"/>
    </source>
</evidence>
<dbReference type="RefSeq" id="WP_187017919.1">
    <property type="nucleotide sequence ID" value="NZ_JACRUK010000013.1"/>
</dbReference>
<accession>A0A923MXR0</accession>
<dbReference type="PROSITE" id="PS51257">
    <property type="entry name" value="PROKAR_LIPOPROTEIN"/>
    <property type="match status" value="1"/>
</dbReference>
<comment type="caution">
    <text evidence="1">The sequence shown here is derived from an EMBL/GenBank/DDBJ whole genome shotgun (WGS) entry which is preliminary data.</text>
</comment>
<sequence length="212" mass="22707">MKNLKLIAVGMILITAIGCKDAKKNTEEPITEVATTTGTYTVNSDSTKVSFTAYKTTDKVAVGGVFKEITLTETHEGKSGLESLNGTQFNIPVSSLFTNDATGTRDPKILKFFFGIMKDTELIKGTFKLAADNSCEIEVTLNGKTATIPLQVTTNSDTSLSFDGVMNLENWDGLAAVASINKACEALHTGKDGISKTWSEVAVHADVLMNKN</sequence>
<evidence type="ECO:0000313" key="1">
    <source>
        <dbReference type="EMBL" id="MBC5844248.1"/>
    </source>
</evidence>
<proteinExistence type="predicted"/>
<dbReference type="Proteomes" id="UP000641454">
    <property type="component" value="Unassembled WGS sequence"/>
</dbReference>
<keyword evidence="2" id="KW-1185">Reference proteome</keyword>
<reference evidence="1 2" key="1">
    <citation type="submission" date="2020-08" db="EMBL/GenBank/DDBJ databases">
        <title>Description of novel Flavobacterium F-392 isolate.</title>
        <authorList>
            <person name="Saticioglu I.B."/>
            <person name="Duman M."/>
            <person name="Altun S."/>
        </authorList>
    </citation>
    <scope>NUCLEOTIDE SEQUENCE [LARGE SCALE GENOMIC DNA]</scope>
    <source>
        <strain evidence="1 2">F-392</strain>
    </source>
</reference>
<dbReference type="EMBL" id="JACRUL010000013">
    <property type="protein sequence ID" value="MBC5844248.1"/>
    <property type="molecule type" value="Genomic_DNA"/>
</dbReference>
<organism evidence="1 2">
    <name type="scientific">Flavobacterium muglaense</name>
    <dbReference type="NCBI Taxonomy" id="2764716"/>
    <lineage>
        <taxon>Bacteria</taxon>
        <taxon>Pseudomonadati</taxon>
        <taxon>Bacteroidota</taxon>
        <taxon>Flavobacteriia</taxon>
        <taxon>Flavobacteriales</taxon>
        <taxon>Flavobacteriaceae</taxon>
        <taxon>Flavobacterium</taxon>
    </lineage>
</organism>
<protein>
    <submittedName>
        <fullName evidence="1">YceI family protein</fullName>
    </submittedName>
</protein>
<gene>
    <name evidence="1" type="ORF">H8R25_07340</name>
</gene>
<dbReference type="AlphaFoldDB" id="A0A923MXR0"/>
<name>A0A923MXR0_9FLAO</name>